<feature type="transmembrane region" description="Helical" evidence="5">
    <location>
        <begin position="101"/>
        <end position="125"/>
    </location>
</feature>
<evidence type="ECO:0000256" key="4">
    <source>
        <dbReference type="SAM" id="MobiDB-lite"/>
    </source>
</evidence>
<proteinExistence type="inferred from homology"/>
<comment type="similarity">
    <text evidence="2">Belongs to the methyl-accepting chemotaxis (MCP) protein family.</text>
</comment>
<feature type="compositionally biased region" description="Basic and acidic residues" evidence="4">
    <location>
        <begin position="25"/>
        <end position="37"/>
    </location>
</feature>
<dbReference type="Gene3D" id="6.10.340.10">
    <property type="match status" value="1"/>
</dbReference>
<keyword evidence="5" id="KW-0472">Membrane</keyword>
<dbReference type="SMART" id="SM00283">
    <property type="entry name" value="MA"/>
    <property type="match status" value="1"/>
</dbReference>
<gene>
    <name evidence="8" type="ORF">SAMN05443572_104459</name>
</gene>
<protein>
    <submittedName>
        <fullName evidence="8">Methyl-accepting chemotaxis protein</fullName>
    </submittedName>
</protein>
<dbReference type="PANTHER" id="PTHR32089:SF114">
    <property type="entry name" value="METHYL-ACCEPTING CHEMOTAXIS PROTEIN MCPB"/>
    <property type="match status" value="1"/>
</dbReference>
<evidence type="ECO:0000256" key="5">
    <source>
        <dbReference type="SAM" id="Phobius"/>
    </source>
</evidence>
<dbReference type="Pfam" id="PF00015">
    <property type="entry name" value="MCPsignal"/>
    <property type="match status" value="1"/>
</dbReference>
<dbReference type="SUPFAM" id="SSF58104">
    <property type="entry name" value="Methyl-accepting chemotaxis protein (MCP) signaling domain"/>
    <property type="match status" value="1"/>
</dbReference>
<feature type="domain" description="HAMP" evidence="7">
    <location>
        <begin position="125"/>
        <end position="180"/>
    </location>
</feature>
<feature type="region of interest" description="Disordered" evidence="4">
    <location>
        <begin position="242"/>
        <end position="269"/>
    </location>
</feature>
<evidence type="ECO:0000259" key="7">
    <source>
        <dbReference type="PROSITE" id="PS50885"/>
    </source>
</evidence>
<dbReference type="InterPro" id="IPR004089">
    <property type="entry name" value="MCPsignal_dom"/>
</dbReference>
<feature type="compositionally biased region" description="Basic residues" evidence="4">
    <location>
        <begin position="1"/>
        <end position="10"/>
    </location>
</feature>
<dbReference type="InterPro" id="IPR004090">
    <property type="entry name" value="Chemotax_Me-accpt_rcpt"/>
</dbReference>
<keyword evidence="9" id="KW-1185">Reference proteome</keyword>
<dbReference type="PROSITE" id="PS50885">
    <property type="entry name" value="HAMP"/>
    <property type="match status" value="1"/>
</dbReference>
<dbReference type="PROSITE" id="PS50111">
    <property type="entry name" value="CHEMOTAXIS_TRANSDUC_2"/>
    <property type="match status" value="1"/>
</dbReference>
<accession>A0ABY1CH47</accession>
<dbReference type="CDD" id="cd11386">
    <property type="entry name" value="MCP_signal"/>
    <property type="match status" value="1"/>
</dbReference>
<feature type="domain" description="Methyl-accepting transducer" evidence="6">
    <location>
        <begin position="199"/>
        <end position="435"/>
    </location>
</feature>
<dbReference type="Proteomes" id="UP000183760">
    <property type="component" value="Unassembled WGS sequence"/>
</dbReference>
<dbReference type="CDD" id="cd06225">
    <property type="entry name" value="HAMP"/>
    <property type="match status" value="1"/>
</dbReference>
<dbReference type="PANTHER" id="PTHR32089">
    <property type="entry name" value="METHYL-ACCEPTING CHEMOTAXIS PROTEIN MCPB"/>
    <property type="match status" value="1"/>
</dbReference>
<keyword evidence="5" id="KW-1133">Transmembrane helix</keyword>
<name>A0ABY1CH47_MYXFU</name>
<sequence>MTLPHSKAKPRALPPLPRKHPVRRPLRDDTAPGLTPRREPLQRLVRAAVDGRRTTKVVSLQSSITKGYVVLGLALTIWMVLSEPVAQWLVEKLGMDQVAEWKVAIRMLGAIGITGLAAFALPSLLARVTRVKVLSNSAYEISQGDLSKPVAAEGGSTRDEIDELTGAIIRMQENLRELVGKIQETAKSVADTAIDLQRSAENVNGSTEEVGSSMNIIAGGAETQSQLVSKASKVITEMASSIQRTTGSAEDAARTTAETSSAAEDGSKAARLAGDKVKKVFNRIESASQQVFAFGEKTQEISKIVDAITQVAQQTNLLALNATIEAARAGEYGRGFAVVADEVRKLAESAGRSAEQISKLARDISGQSTSVVSAMKEGIAELAEGREDLTNIVRSMGAITDTIRKGSEKVHLISESTREQHKGSEEMVKAIEEIKLVARNNAASTEAIQSVIQEQTAAVSRMTSLASELTNLSVELQSVVRSFRLGS</sequence>
<feature type="compositionally biased region" description="Low complexity" evidence="4">
    <location>
        <begin position="248"/>
        <end position="264"/>
    </location>
</feature>
<evidence type="ECO:0000256" key="1">
    <source>
        <dbReference type="ARBA" id="ARBA00023224"/>
    </source>
</evidence>
<dbReference type="Gene3D" id="1.10.287.950">
    <property type="entry name" value="Methyl-accepting chemotaxis protein"/>
    <property type="match status" value="1"/>
</dbReference>
<dbReference type="EMBL" id="FOIB01000004">
    <property type="protein sequence ID" value="SEU02986.1"/>
    <property type="molecule type" value="Genomic_DNA"/>
</dbReference>
<comment type="caution">
    <text evidence="8">The sequence shown here is derived from an EMBL/GenBank/DDBJ whole genome shotgun (WGS) entry which is preliminary data.</text>
</comment>
<evidence type="ECO:0000313" key="8">
    <source>
        <dbReference type="EMBL" id="SEU02986.1"/>
    </source>
</evidence>
<feature type="region of interest" description="Disordered" evidence="4">
    <location>
        <begin position="1"/>
        <end position="37"/>
    </location>
</feature>
<organism evidence="8 9">
    <name type="scientific">Myxococcus fulvus</name>
    <dbReference type="NCBI Taxonomy" id="33"/>
    <lineage>
        <taxon>Bacteria</taxon>
        <taxon>Pseudomonadati</taxon>
        <taxon>Myxococcota</taxon>
        <taxon>Myxococcia</taxon>
        <taxon>Myxococcales</taxon>
        <taxon>Cystobacterineae</taxon>
        <taxon>Myxococcaceae</taxon>
        <taxon>Myxococcus</taxon>
    </lineage>
</organism>
<dbReference type="SMART" id="SM00304">
    <property type="entry name" value="HAMP"/>
    <property type="match status" value="1"/>
</dbReference>
<evidence type="ECO:0000256" key="3">
    <source>
        <dbReference type="PROSITE-ProRule" id="PRU00284"/>
    </source>
</evidence>
<feature type="transmembrane region" description="Helical" evidence="5">
    <location>
        <begin position="63"/>
        <end position="81"/>
    </location>
</feature>
<keyword evidence="5" id="KW-0812">Transmembrane</keyword>
<evidence type="ECO:0000256" key="2">
    <source>
        <dbReference type="ARBA" id="ARBA00029447"/>
    </source>
</evidence>
<keyword evidence="1 3" id="KW-0807">Transducer</keyword>
<dbReference type="Pfam" id="PF00672">
    <property type="entry name" value="HAMP"/>
    <property type="match status" value="1"/>
</dbReference>
<reference evidence="8 9" key="1">
    <citation type="submission" date="2016-10" db="EMBL/GenBank/DDBJ databases">
        <authorList>
            <person name="Varghese N."/>
            <person name="Submissions S."/>
        </authorList>
    </citation>
    <scope>NUCLEOTIDE SEQUENCE [LARGE SCALE GENOMIC DNA]</scope>
    <source>
        <strain evidence="8 9">DSM 16525</strain>
    </source>
</reference>
<dbReference type="InterPro" id="IPR003660">
    <property type="entry name" value="HAMP_dom"/>
</dbReference>
<evidence type="ECO:0000313" key="9">
    <source>
        <dbReference type="Proteomes" id="UP000183760"/>
    </source>
</evidence>
<evidence type="ECO:0000259" key="6">
    <source>
        <dbReference type="PROSITE" id="PS50111"/>
    </source>
</evidence>
<dbReference type="PRINTS" id="PR00260">
    <property type="entry name" value="CHEMTRNSDUCR"/>
</dbReference>